<keyword evidence="1" id="KW-0732">Signal</keyword>
<dbReference type="InterPro" id="IPR001304">
    <property type="entry name" value="C-type_lectin-like"/>
</dbReference>
<dbReference type="CDD" id="cd00037">
    <property type="entry name" value="CLECT"/>
    <property type="match status" value="1"/>
</dbReference>
<dbReference type="Gene3D" id="3.10.100.10">
    <property type="entry name" value="Mannose-Binding Protein A, subunit A"/>
    <property type="match status" value="1"/>
</dbReference>
<dbReference type="InterPro" id="IPR016187">
    <property type="entry name" value="CTDL_fold"/>
</dbReference>
<keyword evidence="4" id="KW-1185">Reference proteome</keyword>
<evidence type="ECO:0000256" key="1">
    <source>
        <dbReference type="SAM" id="SignalP"/>
    </source>
</evidence>
<reference evidence="4" key="1">
    <citation type="journal article" date="2015" name="Proc. Natl. Acad. Sci. U.S.A.">
        <title>Genome sequence of the Asian Tiger mosquito, Aedes albopictus, reveals insights into its biology, genetics, and evolution.</title>
        <authorList>
            <person name="Chen X.G."/>
            <person name="Jiang X."/>
            <person name="Gu J."/>
            <person name="Xu M."/>
            <person name="Wu Y."/>
            <person name="Deng Y."/>
            <person name="Zhang C."/>
            <person name="Bonizzoni M."/>
            <person name="Dermauw W."/>
            <person name="Vontas J."/>
            <person name="Armbruster P."/>
            <person name="Huang X."/>
            <person name="Yang Y."/>
            <person name="Zhang H."/>
            <person name="He W."/>
            <person name="Peng H."/>
            <person name="Liu Y."/>
            <person name="Wu K."/>
            <person name="Chen J."/>
            <person name="Lirakis M."/>
            <person name="Topalis P."/>
            <person name="Van Leeuwen T."/>
            <person name="Hall A.B."/>
            <person name="Jiang X."/>
            <person name="Thorpe C."/>
            <person name="Mueller R.L."/>
            <person name="Sun C."/>
            <person name="Waterhouse R.M."/>
            <person name="Yan G."/>
            <person name="Tu Z.J."/>
            <person name="Fang X."/>
            <person name="James A.A."/>
        </authorList>
    </citation>
    <scope>NUCLEOTIDE SEQUENCE [LARGE SCALE GENOMIC DNA]</scope>
    <source>
        <strain evidence="4">Foshan</strain>
    </source>
</reference>
<evidence type="ECO:0000313" key="4">
    <source>
        <dbReference type="Proteomes" id="UP000069940"/>
    </source>
</evidence>
<dbReference type="EnsemblMetazoa" id="AALFPA23_003962.R4665">
    <property type="protein sequence ID" value="AALFPA23_003962.P4665"/>
    <property type="gene ID" value="AALFPA23_003962"/>
</dbReference>
<feature type="signal peptide" evidence="1">
    <location>
        <begin position="1"/>
        <end position="17"/>
    </location>
</feature>
<dbReference type="RefSeq" id="XP_019932675.2">
    <property type="nucleotide sequence ID" value="XM_020077116.3"/>
</dbReference>
<dbReference type="PANTHER" id="PTHR22803">
    <property type="entry name" value="MANNOSE, PHOSPHOLIPASE, LECTIN RECEPTOR RELATED"/>
    <property type="match status" value="1"/>
</dbReference>
<name>A0ABM1XYB6_AEDAL</name>
<dbReference type="PROSITE" id="PS50041">
    <property type="entry name" value="C_TYPE_LECTIN_2"/>
    <property type="match status" value="1"/>
</dbReference>
<proteinExistence type="predicted"/>
<dbReference type="InterPro" id="IPR050111">
    <property type="entry name" value="C-type_lectin/snaclec_domain"/>
</dbReference>
<dbReference type="SUPFAM" id="SSF56436">
    <property type="entry name" value="C-type lectin-like"/>
    <property type="match status" value="1"/>
</dbReference>
<dbReference type="InterPro" id="IPR016186">
    <property type="entry name" value="C-type_lectin-like/link_sf"/>
</dbReference>
<feature type="domain" description="C-type lectin" evidence="2">
    <location>
        <begin position="16"/>
        <end position="145"/>
    </location>
</feature>
<protein>
    <recommendedName>
        <fullName evidence="2">C-type lectin domain-containing protein</fullName>
    </recommendedName>
</protein>
<dbReference type="GeneID" id="109622701"/>
<dbReference type="Proteomes" id="UP000069940">
    <property type="component" value="Unassembled WGS sequence"/>
</dbReference>
<sequence>MKSIILVLLIYTCTVLGSKHYVVSKEKATWHDAFNHCKANGTQLVSVANRTDYHHLQTFIAKRLNCTEKCAVWIGANDLATKGTFTWVATGRRVEFTNWKPKKKLDNVSKAREEHCIEVLYYLKRSYRWHWRKSECRRKRYYVCEKVHT</sequence>
<accession>A0ABM1XYB6</accession>
<reference evidence="3" key="2">
    <citation type="submission" date="2025-05" db="UniProtKB">
        <authorList>
            <consortium name="EnsemblMetazoa"/>
        </authorList>
    </citation>
    <scope>IDENTIFICATION</scope>
    <source>
        <strain evidence="3">Foshan</strain>
    </source>
</reference>
<evidence type="ECO:0000259" key="2">
    <source>
        <dbReference type="PROSITE" id="PS50041"/>
    </source>
</evidence>
<feature type="chain" id="PRO_5046293607" description="C-type lectin domain-containing protein" evidence="1">
    <location>
        <begin position="18"/>
        <end position="149"/>
    </location>
</feature>
<organism evidence="3 4">
    <name type="scientific">Aedes albopictus</name>
    <name type="common">Asian tiger mosquito</name>
    <name type="synonym">Stegomyia albopicta</name>
    <dbReference type="NCBI Taxonomy" id="7160"/>
    <lineage>
        <taxon>Eukaryota</taxon>
        <taxon>Metazoa</taxon>
        <taxon>Ecdysozoa</taxon>
        <taxon>Arthropoda</taxon>
        <taxon>Hexapoda</taxon>
        <taxon>Insecta</taxon>
        <taxon>Pterygota</taxon>
        <taxon>Neoptera</taxon>
        <taxon>Endopterygota</taxon>
        <taxon>Diptera</taxon>
        <taxon>Nematocera</taxon>
        <taxon>Culicoidea</taxon>
        <taxon>Culicidae</taxon>
        <taxon>Culicinae</taxon>
        <taxon>Aedini</taxon>
        <taxon>Aedes</taxon>
        <taxon>Stegomyia</taxon>
    </lineage>
</organism>
<dbReference type="SMART" id="SM00034">
    <property type="entry name" value="CLECT"/>
    <property type="match status" value="1"/>
</dbReference>
<dbReference type="Pfam" id="PF00059">
    <property type="entry name" value="Lectin_C"/>
    <property type="match status" value="1"/>
</dbReference>
<evidence type="ECO:0000313" key="3">
    <source>
        <dbReference type="EnsemblMetazoa" id="AALFPA23_003962.P4665"/>
    </source>
</evidence>